<reference evidence="1 2" key="1">
    <citation type="journal article" date="2016" name="Nat. Commun.">
        <title>Thousands of microbial genomes shed light on interconnected biogeochemical processes in an aquifer system.</title>
        <authorList>
            <person name="Anantharaman K."/>
            <person name="Brown C.T."/>
            <person name="Hug L.A."/>
            <person name="Sharon I."/>
            <person name="Castelle C.J."/>
            <person name="Probst A.J."/>
            <person name="Thomas B.C."/>
            <person name="Singh A."/>
            <person name="Wilkins M.J."/>
            <person name="Karaoz U."/>
            <person name="Brodie E.L."/>
            <person name="Williams K.H."/>
            <person name="Hubbard S.S."/>
            <person name="Banfield J.F."/>
        </authorList>
    </citation>
    <scope>NUCLEOTIDE SEQUENCE [LARGE SCALE GENOMIC DNA]</scope>
</reference>
<dbReference type="InterPro" id="IPR029063">
    <property type="entry name" value="SAM-dependent_MTases_sf"/>
</dbReference>
<accession>A0A1G1YLK4</accession>
<dbReference type="Proteomes" id="UP000177376">
    <property type="component" value="Unassembled WGS sequence"/>
</dbReference>
<evidence type="ECO:0000313" key="1">
    <source>
        <dbReference type="EMBL" id="OGY52337.1"/>
    </source>
</evidence>
<gene>
    <name evidence="1" type="ORF">A3A02_04715</name>
</gene>
<organism evidence="1 2">
    <name type="scientific">Candidatus Buchananbacteria bacterium RIFCSPLOWO2_01_FULL_39_33</name>
    <dbReference type="NCBI Taxonomy" id="1797543"/>
    <lineage>
        <taxon>Bacteria</taxon>
        <taxon>Candidatus Buchananiibacteriota</taxon>
    </lineage>
</organism>
<dbReference type="SUPFAM" id="SSF53335">
    <property type="entry name" value="S-adenosyl-L-methionine-dependent methyltransferases"/>
    <property type="match status" value="1"/>
</dbReference>
<evidence type="ECO:0000313" key="2">
    <source>
        <dbReference type="Proteomes" id="UP000177376"/>
    </source>
</evidence>
<comment type="caution">
    <text evidence="1">The sequence shown here is derived from an EMBL/GenBank/DDBJ whole genome shotgun (WGS) entry which is preliminary data.</text>
</comment>
<dbReference type="EMBL" id="MHIM01000021">
    <property type="protein sequence ID" value="OGY52337.1"/>
    <property type="molecule type" value="Genomic_DNA"/>
</dbReference>
<sequence length="265" mass="30764">MLTDLETKIKILKHNFRILNSDDDEVSAHIYTILSHDILFFLQTEAAKNQPIWDQESADFIELFNFLYNHKIIGLITEGEAKALYFLAQAMKNNQEPIIEIGAHLGFSTIFLAKHKLVQTIDNQFNDKLREADPLWRIFFANFYNDEFLFADIRDHETKLEICRRHWRLAGVFANIKTICGEAKEAAALMPRASMVFYDADHDYKSVHDLDAYFSKIVSHGVIAIHDFNEKTPGVIGAVYDFYLRNKVKLDGPFLIDSLIWFRVK</sequence>
<dbReference type="Gene3D" id="3.40.50.150">
    <property type="entry name" value="Vaccinia Virus protein VP39"/>
    <property type="match status" value="1"/>
</dbReference>
<evidence type="ECO:0008006" key="3">
    <source>
        <dbReference type="Google" id="ProtNLM"/>
    </source>
</evidence>
<dbReference type="AlphaFoldDB" id="A0A1G1YLK4"/>
<protein>
    <recommendedName>
        <fullName evidence="3">Class I SAM-dependent methyltransferase</fullName>
    </recommendedName>
</protein>
<name>A0A1G1YLK4_9BACT</name>
<proteinExistence type="predicted"/>
<dbReference type="Pfam" id="PF13578">
    <property type="entry name" value="Methyltransf_24"/>
    <property type="match status" value="1"/>
</dbReference>